<dbReference type="SMART" id="SM00249">
    <property type="entry name" value="PHD"/>
    <property type="match status" value="4"/>
</dbReference>
<dbReference type="InterPro" id="IPR019787">
    <property type="entry name" value="Znf_PHD-finger"/>
</dbReference>
<keyword evidence="3" id="KW-0158">Chromosome</keyword>
<dbReference type="InterPro" id="IPR059153">
    <property type="entry name" value="NSD_PHD-1st"/>
</dbReference>
<evidence type="ECO:0000259" key="19">
    <source>
        <dbReference type="PROSITE" id="PS50280"/>
    </source>
</evidence>
<feature type="compositionally biased region" description="Basic and acidic residues" evidence="17">
    <location>
        <begin position="202"/>
        <end position="220"/>
    </location>
</feature>
<evidence type="ECO:0000259" key="18">
    <source>
        <dbReference type="PROSITE" id="PS50016"/>
    </source>
</evidence>
<dbReference type="InterPro" id="IPR001214">
    <property type="entry name" value="SET_dom"/>
</dbReference>
<dbReference type="GO" id="GO:0016279">
    <property type="term" value="F:protein-lysine N-methyltransferase activity"/>
    <property type="evidence" value="ECO:0007669"/>
    <property type="project" value="UniProtKB-ARBA"/>
</dbReference>
<dbReference type="CDD" id="cd21991">
    <property type="entry name" value="HMG-box_NSD2"/>
    <property type="match status" value="1"/>
</dbReference>
<dbReference type="CDD" id="cd15658">
    <property type="entry name" value="PHD4_NSD3"/>
    <property type="match status" value="1"/>
</dbReference>
<dbReference type="SUPFAM" id="SSF57903">
    <property type="entry name" value="FYVE/PHD zinc finger"/>
    <property type="match status" value="3"/>
</dbReference>
<dbReference type="InterPro" id="IPR046341">
    <property type="entry name" value="SET_dom_sf"/>
</dbReference>
<evidence type="ECO:0000256" key="15">
    <source>
        <dbReference type="ARBA" id="ARBA00023242"/>
    </source>
</evidence>
<keyword evidence="14" id="KW-0804">Transcription</keyword>
<evidence type="ECO:0000256" key="9">
    <source>
        <dbReference type="ARBA" id="ARBA00022737"/>
    </source>
</evidence>
<keyword evidence="9" id="KW-0677">Repeat</keyword>
<dbReference type="SMART" id="SM00508">
    <property type="entry name" value="PostSET"/>
    <property type="match status" value="1"/>
</dbReference>
<dbReference type="Pfam" id="PF17907">
    <property type="entry name" value="AWS"/>
    <property type="match status" value="1"/>
</dbReference>
<evidence type="ECO:0000259" key="20">
    <source>
        <dbReference type="PROSITE" id="PS50812"/>
    </source>
</evidence>
<dbReference type="InterPro" id="IPR041306">
    <property type="entry name" value="C5HCH"/>
</dbReference>
<dbReference type="InterPro" id="IPR003616">
    <property type="entry name" value="Post-SET_dom"/>
</dbReference>
<dbReference type="CDD" id="cd19173">
    <property type="entry name" value="SET_NSD"/>
    <property type="match status" value="1"/>
</dbReference>
<keyword evidence="5" id="KW-0489">Methyltransferase</keyword>
<feature type="domain" description="PWWP" evidence="20">
    <location>
        <begin position="955"/>
        <end position="1017"/>
    </location>
</feature>
<dbReference type="PROSITE" id="PS50812">
    <property type="entry name" value="PWWP"/>
    <property type="match status" value="2"/>
</dbReference>
<evidence type="ECO:0008006" key="25">
    <source>
        <dbReference type="Google" id="ProtNLM"/>
    </source>
</evidence>
<dbReference type="SUPFAM" id="SSF47095">
    <property type="entry name" value="HMG-box"/>
    <property type="match status" value="1"/>
</dbReference>
<evidence type="ECO:0000256" key="11">
    <source>
        <dbReference type="ARBA" id="ARBA00022833"/>
    </source>
</evidence>
<proteinExistence type="predicted"/>
<evidence type="ECO:0000256" key="1">
    <source>
        <dbReference type="ARBA" id="ARBA00004123"/>
    </source>
</evidence>
<dbReference type="InterPro" id="IPR047458">
    <property type="entry name" value="PHD4_NSD3"/>
</dbReference>
<dbReference type="CDD" id="cd15564">
    <property type="entry name" value="PHD1_NSD"/>
    <property type="match status" value="1"/>
</dbReference>
<keyword evidence="15" id="KW-0539">Nucleus</keyword>
<comment type="subcellular location">
    <subcellularLocation>
        <location evidence="2">Chromosome</location>
    </subcellularLocation>
    <subcellularLocation>
        <location evidence="1">Nucleus</location>
    </subcellularLocation>
</comment>
<dbReference type="InterPro" id="IPR050777">
    <property type="entry name" value="SET2_Histone-Lys_MeTrsfase"/>
</dbReference>
<keyword evidence="12" id="KW-0156">Chromatin regulator</keyword>
<dbReference type="FunFam" id="2.30.30.140:FF:000099">
    <property type="entry name" value="Histone-lysine N-methyltransferase"/>
    <property type="match status" value="1"/>
</dbReference>
<dbReference type="Gene3D" id="3.30.40.10">
    <property type="entry name" value="Zinc/RING finger domain, C3HC4 (zinc finger)"/>
    <property type="match status" value="4"/>
</dbReference>
<dbReference type="FunFam" id="2.170.270.10:FF:000002">
    <property type="entry name" value="Histone-lysine N-methyltransferase"/>
    <property type="match status" value="1"/>
</dbReference>
<dbReference type="PROSITE" id="PS50280">
    <property type="entry name" value="SET"/>
    <property type="match status" value="1"/>
</dbReference>
<dbReference type="SMART" id="SM00317">
    <property type="entry name" value="SET"/>
    <property type="match status" value="1"/>
</dbReference>
<dbReference type="PROSITE" id="PS50016">
    <property type="entry name" value="ZF_PHD_2"/>
    <property type="match status" value="1"/>
</dbReference>
<feature type="compositionally biased region" description="Basic and acidic residues" evidence="17">
    <location>
        <begin position="528"/>
        <end position="544"/>
    </location>
</feature>
<feature type="compositionally biased region" description="Low complexity" evidence="17">
    <location>
        <begin position="688"/>
        <end position="701"/>
    </location>
</feature>
<dbReference type="SMART" id="SM00570">
    <property type="entry name" value="AWS"/>
    <property type="match status" value="1"/>
</dbReference>
<feature type="compositionally biased region" description="Basic and acidic residues" evidence="17">
    <location>
        <begin position="94"/>
        <end position="111"/>
    </location>
</feature>
<keyword evidence="10 16" id="KW-0863">Zinc-finger</keyword>
<feature type="region of interest" description="Disordered" evidence="17">
    <location>
        <begin position="66"/>
        <end position="225"/>
    </location>
</feature>
<feature type="region of interest" description="Disordered" evidence="17">
    <location>
        <begin position="504"/>
        <end position="722"/>
    </location>
</feature>
<dbReference type="InterPro" id="IPR055197">
    <property type="entry name" value="PHDvar_NSD"/>
</dbReference>
<organism evidence="23 24">
    <name type="scientific">Dreissena polymorpha</name>
    <name type="common">Zebra mussel</name>
    <name type="synonym">Mytilus polymorpha</name>
    <dbReference type="NCBI Taxonomy" id="45954"/>
    <lineage>
        <taxon>Eukaryota</taxon>
        <taxon>Metazoa</taxon>
        <taxon>Spiralia</taxon>
        <taxon>Lophotrochozoa</taxon>
        <taxon>Mollusca</taxon>
        <taxon>Bivalvia</taxon>
        <taxon>Autobranchia</taxon>
        <taxon>Heteroconchia</taxon>
        <taxon>Euheterodonta</taxon>
        <taxon>Imparidentia</taxon>
        <taxon>Neoheterodontei</taxon>
        <taxon>Myida</taxon>
        <taxon>Dreissenoidea</taxon>
        <taxon>Dreissenidae</taxon>
        <taxon>Dreissena</taxon>
    </lineage>
</organism>
<feature type="compositionally biased region" description="Basic and acidic residues" evidence="17">
    <location>
        <begin position="428"/>
        <end position="437"/>
    </location>
</feature>
<dbReference type="EMBL" id="JAIWYP010000008">
    <property type="protein sequence ID" value="KAH3787468.1"/>
    <property type="molecule type" value="Genomic_DNA"/>
</dbReference>
<dbReference type="Gene3D" id="2.30.30.140">
    <property type="match status" value="2"/>
</dbReference>
<dbReference type="CDD" id="cd15565">
    <property type="entry name" value="PHD2_NSD"/>
    <property type="match status" value="1"/>
</dbReference>
<dbReference type="GO" id="GO:0008270">
    <property type="term" value="F:zinc ion binding"/>
    <property type="evidence" value="ECO:0007669"/>
    <property type="project" value="UniProtKB-KW"/>
</dbReference>
<keyword evidence="8" id="KW-0479">Metal-binding</keyword>
<reference evidence="23" key="2">
    <citation type="submission" date="2020-11" db="EMBL/GenBank/DDBJ databases">
        <authorList>
            <person name="McCartney M.A."/>
            <person name="Auch B."/>
            <person name="Kono T."/>
            <person name="Mallez S."/>
            <person name="Becker A."/>
            <person name="Gohl D.M."/>
            <person name="Silverstein K.A.T."/>
            <person name="Koren S."/>
            <person name="Bechman K.B."/>
            <person name="Herman A."/>
            <person name="Abrahante J.E."/>
            <person name="Garbe J."/>
        </authorList>
    </citation>
    <scope>NUCLEOTIDE SEQUENCE</scope>
    <source>
        <strain evidence="23">Duluth1</strain>
        <tissue evidence="23">Whole animal</tissue>
    </source>
</reference>
<feature type="domain" description="SET" evidence="19">
    <location>
        <begin position="1142"/>
        <end position="1259"/>
    </location>
</feature>
<evidence type="ECO:0000256" key="4">
    <source>
        <dbReference type="ARBA" id="ARBA00022553"/>
    </source>
</evidence>
<dbReference type="SMART" id="SM00293">
    <property type="entry name" value="PWWP"/>
    <property type="match status" value="2"/>
</dbReference>
<feature type="compositionally biased region" description="Polar residues" evidence="17">
    <location>
        <begin position="112"/>
        <end position="128"/>
    </location>
</feature>
<keyword evidence="13" id="KW-0805">Transcription regulation</keyword>
<dbReference type="Gene3D" id="2.170.270.10">
    <property type="entry name" value="SET domain"/>
    <property type="match status" value="1"/>
</dbReference>
<dbReference type="CDD" id="cd15568">
    <property type="entry name" value="PHD5_NSD"/>
    <property type="match status" value="1"/>
</dbReference>
<keyword evidence="6" id="KW-0808">Transferase</keyword>
<dbReference type="InterPro" id="IPR013083">
    <property type="entry name" value="Znf_RING/FYVE/PHD"/>
</dbReference>
<evidence type="ECO:0000313" key="23">
    <source>
        <dbReference type="EMBL" id="KAH3787468.1"/>
    </source>
</evidence>
<dbReference type="Pfam" id="PF22908">
    <property type="entry name" value="PHD_NSD"/>
    <property type="match status" value="1"/>
</dbReference>
<evidence type="ECO:0000313" key="24">
    <source>
        <dbReference type="Proteomes" id="UP000828390"/>
    </source>
</evidence>
<keyword evidence="11" id="KW-0862">Zinc</keyword>
<evidence type="ECO:0000256" key="10">
    <source>
        <dbReference type="ARBA" id="ARBA00022771"/>
    </source>
</evidence>
<evidence type="ECO:0000256" key="12">
    <source>
        <dbReference type="ARBA" id="ARBA00022853"/>
    </source>
</evidence>
<dbReference type="GO" id="GO:0005634">
    <property type="term" value="C:nucleus"/>
    <property type="evidence" value="ECO:0007669"/>
    <property type="project" value="UniProtKB-SubCell"/>
</dbReference>
<comment type="caution">
    <text evidence="23">The sequence shown here is derived from an EMBL/GenBank/DDBJ whole genome shotgun (WGS) entry which is preliminary data.</text>
</comment>
<dbReference type="FunFam" id="3.30.40.10:FF:000205">
    <property type="entry name" value="Histone-lysine N-methyltransferase"/>
    <property type="match status" value="1"/>
</dbReference>
<dbReference type="PANTHER" id="PTHR22884">
    <property type="entry name" value="SET DOMAIN PROTEINS"/>
    <property type="match status" value="1"/>
</dbReference>
<dbReference type="Pfam" id="PF17982">
    <property type="entry name" value="C5HCH"/>
    <property type="match status" value="1"/>
</dbReference>
<dbReference type="GO" id="GO:0140938">
    <property type="term" value="F:histone H3 methyltransferase activity"/>
    <property type="evidence" value="ECO:0007669"/>
    <property type="project" value="UniProtKB-ARBA"/>
</dbReference>
<dbReference type="Pfam" id="PF23004">
    <property type="entry name" value="PHDvar_NSD"/>
    <property type="match status" value="1"/>
</dbReference>
<feature type="compositionally biased region" description="Basic and acidic residues" evidence="17">
    <location>
        <begin position="1448"/>
        <end position="1458"/>
    </location>
</feature>
<feature type="domain" description="PWWP" evidence="20">
    <location>
        <begin position="243"/>
        <end position="306"/>
    </location>
</feature>
<dbReference type="PROSITE" id="PS51215">
    <property type="entry name" value="AWS"/>
    <property type="match status" value="1"/>
</dbReference>
<evidence type="ECO:0000256" key="7">
    <source>
        <dbReference type="ARBA" id="ARBA00022691"/>
    </source>
</evidence>
<protein>
    <recommendedName>
        <fullName evidence="25">Histone-lysine N-methyltransferase NSD2</fullName>
    </recommendedName>
</protein>
<dbReference type="InterPro" id="IPR011011">
    <property type="entry name" value="Znf_FYVE_PHD"/>
</dbReference>
<feature type="region of interest" description="Disordered" evidence="17">
    <location>
        <begin position="401"/>
        <end position="440"/>
    </location>
</feature>
<evidence type="ECO:0000256" key="14">
    <source>
        <dbReference type="ARBA" id="ARBA00023163"/>
    </source>
</evidence>
<feature type="domain" description="Post-SET" evidence="21">
    <location>
        <begin position="1266"/>
        <end position="1282"/>
    </location>
</feature>
<name>A0A9D4EXW4_DREPO</name>
<feature type="domain" description="AWS" evidence="22">
    <location>
        <begin position="1090"/>
        <end position="1140"/>
    </location>
</feature>
<dbReference type="CDD" id="cd15566">
    <property type="entry name" value="PHD3_NSD"/>
    <property type="match status" value="1"/>
</dbReference>
<feature type="compositionally biased region" description="Low complexity" evidence="17">
    <location>
        <begin position="1429"/>
        <end position="1444"/>
    </location>
</feature>
<feature type="compositionally biased region" description="Basic and acidic residues" evidence="17">
    <location>
        <begin position="626"/>
        <end position="674"/>
    </location>
</feature>
<keyword evidence="7" id="KW-0949">S-adenosyl-L-methionine</keyword>
<dbReference type="SUPFAM" id="SSF82199">
    <property type="entry name" value="SET domain"/>
    <property type="match status" value="1"/>
</dbReference>
<dbReference type="InterPro" id="IPR036910">
    <property type="entry name" value="HMG_box_dom_sf"/>
</dbReference>
<feature type="compositionally biased region" description="Basic and acidic residues" evidence="17">
    <location>
        <begin position="411"/>
        <end position="420"/>
    </location>
</feature>
<dbReference type="GO" id="GO:0032259">
    <property type="term" value="P:methylation"/>
    <property type="evidence" value="ECO:0007669"/>
    <property type="project" value="UniProtKB-KW"/>
</dbReference>
<dbReference type="CDD" id="cd05838">
    <property type="entry name" value="PWWP_NSD_rpt2"/>
    <property type="match status" value="1"/>
</dbReference>
<dbReference type="InterPro" id="IPR001965">
    <property type="entry name" value="Znf_PHD"/>
</dbReference>
<feature type="region of interest" description="Disordered" evidence="17">
    <location>
        <begin position="1"/>
        <end position="54"/>
    </location>
</feature>
<feature type="compositionally biased region" description="Basic and acidic residues" evidence="17">
    <location>
        <begin position="1472"/>
        <end position="1481"/>
    </location>
</feature>
<evidence type="ECO:0000256" key="13">
    <source>
        <dbReference type="ARBA" id="ARBA00023015"/>
    </source>
</evidence>
<feature type="domain" description="PHD-type" evidence="18">
    <location>
        <begin position="741"/>
        <end position="787"/>
    </location>
</feature>
<evidence type="ECO:0000256" key="6">
    <source>
        <dbReference type="ARBA" id="ARBA00022679"/>
    </source>
</evidence>
<dbReference type="InterPro" id="IPR019786">
    <property type="entry name" value="Zinc_finger_PHD-type_CS"/>
</dbReference>
<dbReference type="Pfam" id="PF00855">
    <property type="entry name" value="PWWP"/>
    <property type="match status" value="2"/>
</dbReference>
<keyword evidence="4" id="KW-0597">Phosphoprotein</keyword>
<dbReference type="InterPro" id="IPR000313">
    <property type="entry name" value="PWWP_dom"/>
</dbReference>
<dbReference type="Gene3D" id="1.10.30.10">
    <property type="entry name" value="High mobility group box domain"/>
    <property type="match status" value="1"/>
</dbReference>
<dbReference type="PROSITE" id="PS50868">
    <property type="entry name" value="POST_SET"/>
    <property type="match status" value="1"/>
</dbReference>
<dbReference type="OrthoDB" id="422362at2759"/>
<dbReference type="InterPro" id="IPR006560">
    <property type="entry name" value="AWS_dom"/>
</dbReference>
<evidence type="ECO:0000256" key="3">
    <source>
        <dbReference type="ARBA" id="ARBA00022454"/>
    </source>
</evidence>
<feature type="compositionally biased region" description="Low complexity" evidence="17">
    <location>
        <begin position="553"/>
        <end position="570"/>
    </location>
</feature>
<feature type="compositionally biased region" description="Low complexity" evidence="17">
    <location>
        <begin position="152"/>
        <end position="162"/>
    </location>
</feature>
<evidence type="ECO:0000259" key="22">
    <source>
        <dbReference type="PROSITE" id="PS51215"/>
    </source>
</evidence>
<feature type="compositionally biased region" description="Polar residues" evidence="17">
    <location>
        <begin position="36"/>
        <end position="53"/>
    </location>
</feature>
<feature type="compositionally biased region" description="Basic and acidic residues" evidence="17">
    <location>
        <begin position="606"/>
        <end position="619"/>
    </location>
</feature>
<evidence type="ECO:0000256" key="17">
    <source>
        <dbReference type="SAM" id="MobiDB-lite"/>
    </source>
</evidence>
<reference evidence="23" key="1">
    <citation type="journal article" date="2019" name="bioRxiv">
        <title>The Genome of the Zebra Mussel, Dreissena polymorpha: A Resource for Invasive Species Research.</title>
        <authorList>
            <person name="McCartney M.A."/>
            <person name="Auch B."/>
            <person name="Kono T."/>
            <person name="Mallez S."/>
            <person name="Zhang Y."/>
            <person name="Obille A."/>
            <person name="Becker A."/>
            <person name="Abrahante J.E."/>
            <person name="Garbe J."/>
            <person name="Badalamenti J.P."/>
            <person name="Herman A."/>
            <person name="Mangelson H."/>
            <person name="Liachko I."/>
            <person name="Sullivan S."/>
            <person name="Sone E.D."/>
            <person name="Koren S."/>
            <person name="Silverstein K.A.T."/>
            <person name="Beckman K.B."/>
            <person name="Gohl D.M."/>
        </authorList>
    </citation>
    <scope>NUCLEOTIDE SEQUENCE</scope>
    <source>
        <strain evidence="23">Duluth1</strain>
        <tissue evidence="23">Whole animal</tissue>
    </source>
</reference>
<evidence type="ECO:0000256" key="5">
    <source>
        <dbReference type="ARBA" id="ARBA00022603"/>
    </source>
</evidence>
<dbReference type="Pfam" id="PF23011">
    <property type="entry name" value="PHD-1st_NSD"/>
    <property type="match status" value="1"/>
</dbReference>
<dbReference type="InterPro" id="IPR055198">
    <property type="entry name" value="NSD_PHD"/>
</dbReference>
<evidence type="ECO:0000259" key="21">
    <source>
        <dbReference type="PROSITE" id="PS50868"/>
    </source>
</evidence>
<evidence type="ECO:0000256" key="2">
    <source>
        <dbReference type="ARBA" id="ARBA00004286"/>
    </source>
</evidence>
<accession>A0A9D4EXW4</accession>
<dbReference type="CDD" id="cd20144">
    <property type="entry name" value="PWWP_NSD_rpt1"/>
    <property type="match status" value="1"/>
</dbReference>
<dbReference type="InterPro" id="IPR047443">
    <property type="entry name" value="HMG-box_NSD2"/>
</dbReference>
<dbReference type="GO" id="GO:0005694">
    <property type="term" value="C:chromosome"/>
    <property type="evidence" value="ECO:0007669"/>
    <property type="project" value="UniProtKB-SubCell"/>
</dbReference>
<dbReference type="Proteomes" id="UP000828390">
    <property type="component" value="Unassembled WGS sequence"/>
</dbReference>
<feature type="region of interest" description="Disordered" evidence="17">
    <location>
        <begin position="1412"/>
        <end position="1499"/>
    </location>
</feature>
<gene>
    <name evidence="23" type="ORF">DPMN_165592</name>
</gene>
<sequence length="1526" mass="170151">MENASKLVNGSDAPATGFRHALPQIAAMSRHPKIAQSKTASSDPLPIGQSTTEVEGVGKVFHIGSELMEVDTSPEKNLLEQLENNTSPATEVPPEIKENHNSKDIKDDTKNTHGLNGATSDVNLETTNSEVSSKESRSRGRKSNTLKKETPAKSPASKSSNESSRESSKKRKPVDANTTPVTVETPISDASSPSKRQRKPKKFEDETEPQKPQKSAEKTPTKAKPAVVVDAELEAKYPVKWLVGDLVWAKVPTHPWWPCMISYDPFTSVHTKANPKRGREYHVQFFGDAAERGWIPSSNLLEFLGREKFDEYVKGLLENAKSPKDLERLKKWYEVKPHRKKAVDKGIQHCETALPLSLNERKAQFTFTYQIPKLNKKDVNLQDIDEDVKKIKEADVEGTLETKPAKKRKHSEVVTPEKTKSASKKRKIETETEKEQTESPVVSIGKKTSVSKIKLDSEGSFDVFCQKERDNVLAEHPEFSDEMLMDYCKQQWCMMSKKQKARYKSKYNDESDASQEMSPSRQRRPSKKVKEAEEDNKLVDEVLSGKKAATPTVSKAKVASPPSKSTPTASRAKVASPKAATPTVSRAKVASPTASPSHSKKRGRPRKSEVSDQVQKENLDCGTPKATKESTKVNTNKDLKPVKEPEPVKETAVKTEPDSEMGGEVKTEVGEEKPISVIPAKRAKPKKSATSDSTSDNASESGRSTPTLVTEPLAAPRKEKEEFEYEMEITKLSSAGPQRKENLCQICEQTGELLECTGPCQGFFHTDCLGIARTPEGEFKCDECTNGTHSCFVCKKSDGSTQRCSVTVCGKFYHPDCLKEFPQAKQEGKGLMCPLHSCHTCLANKLKASANKTNGRLLRCVRCPTAYHVGDFCIAAGSINLTGLNIVCAKHFQPIPSMKHHTHVNVGWCFSCNKGGTLLCCESCPAAYHAECLNIEFPTGSWYCHDCVVGKRPLYGDIIWVKLGNYRWWPGEVCHPRNVPMNIQDKPHQVGEFPVHFLGSHEYFWLHQGRVFSFQDGDKGATGSSSNKGLAKHFQKGLKEATEAYKVVKEFRENREQLEIAKESKKPAPFKMVKTNIPLGSVTIKKADLSELPSCECKPDDDKPCGRDSECLNAMMMYECHPALCPAGENCHNQFFTKRLYPPQQSYKTEARGWGLKAMADIRKGEFVNEYVGDLIDEEECKRRLEKAHEDNVHNFYMMTLDMDRIIDAGPKGNLSRFMNHSCDPNLETQKWNVNGDVRVGLFALRDIKEGEELTFNYNFDCLGNEQTKCQCGAENCSGFLGVRPKTQHAAQAEMKKNNAKMTKLKKKKKAEIQRKHDDDCFRCGEGGELVMCDRSSCTKSYHLRCLGLSKPPYGKWDCPWHHCDQCGKPAIQMCVECPNSFCVTHAENQTREFDGRMYCNEHEELLETLIESQSQGSTASEEEEPANKKTVGKNGKTNGNGAKTKVKKENGGEKKSQETLPPKKRGPKPVVTEDKDEKTGNGKSQNGRRSSVKGDPVLDETLALAPMFDDDDDEEFGLVIDIPTF</sequence>
<evidence type="ECO:0000256" key="16">
    <source>
        <dbReference type="PROSITE-ProRule" id="PRU00146"/>
    </source>
</evidence>
<dbReference type="SUPFAM" id="SSF63748">
    <property type="entry name" value="Tudor/PWWP/MBT"/>
    <property type="match status" value="2"/>
</dbReference>
<dbReference type="Pfam" id="PF00856">
    <property type="entry name" value="SET"/>
    <property type="match status" value="1"/>
</dbReference>
<dbReference type="PROSITE" id="PS01359">
    <property type="entry name" value="ZF_PHD_1"/>
    <property type="match status" value="2"/>
</dbReference>
<keyword evidence="24" id="KW-1185">Reference proteome</keyword>
<evidence type="ECO:0000256" key="8">
    <source>
        <dbReference type="ARBA" id="ARBA00022723"/>
    </source>
</evidence>
<dbReference type="FunFam" id="3.30.40.10:FF:000025">
    <property type="entry name" value="Histone-lysine N-methyltransferase"/>
    <property type="match status" value="1"/>
</dbReference>